<evidence type="ECO:0000256" key="1">
    <source>
        <dbReference type="PIRNR" id="PIRNR012702"/>
    </source>
</evidence>
<dbReference type="Pfam" id="PF07364">
    <property type="entry name" value="DUF1485"/>
    <property type="match status" value="1"/>
</dbReference>
<dbReference type="GO" id="GO:0008237">
    <property type="term" value="F:metallopeptidase activity"/>
    <property type="evidence" value="ECO:0007669"/>
    <property type="project" value="UniProtKB-KW"/>
</dbReference>
<proteinExistence type="inferred from homology"/>
<evidence type="ECO:0000259" key="3">
    <source>
        <dbReference type="Pfam" id="PF07364"/>
    </source>
</evidence>
<dbReference type="Proteomes" id="UP000246352">
    <property type="component" value="Unassembled WGS sequence"/>
</dbReference>
<keyword evidence="5" id="KW-1185">Reference proteome</keyword>
<dbReference type="GO" id="GO:0006508">
    <property type="term" value="P:proteolysis"/>
    <property type="evidence" value="ECO:0007669"/>
    <property type="project" value="UniProtKB-KW"/>
</dbReference>
<comment type="caution">
    <text evidence="4">The sequence shown here is derived from an EMBL/GenBank/DDBJ whole genome shotgun (WGS) entry which is preliminary data.</text>
</comment>
<dbReference type="GO" id="GO:0046872">
    <property type="term" value="F:metal ion binding"/>
    <property type="evidence" value="ECO:0007669"/>
    <property type="project" value="UniProtKB-KW"/>
</dbReference>
<name>A0A317PI04_9HYPH</name>
<evidence type="ECO:0000313" key="5">
    <source>
        <dbReference type="Proteomes" id="UP000246352"/>
    </source>
</evidence>
<feature type="domain" description="Microcystin LR degradation protein MlrC N-terminal" evidence="3">
    <location>
        <begin position="7"/>
        <end position="292"/>
    </location>
</feature>
<dbReference type="RefSeq" id="WP_110033010.1">
    <property type="nucleotide sequence ID" value="NZ_QGTR01000004.1"/>
</dbReference>
<sequence>MKTNAKRVYVGSLATESNTFSPLITDLQDFKDSFYAPPGEHPLTPTLCSAVFPAARARADAYGWQLIEGTATWAEPGGIVNSRTWQLLRDQLLAEISAAMPLDAVLLGLHGAMVAQDCLDCEGELLEAVRGIVGPDTLIGASFDPHSHLSSRRVDNLDIVTVFKEFPHTDFAETGERLVELANRALAGEVRPVIAVHDCRMIELLPTSRQPMRGFVDRMRELERQPRILSISVIHGFMAGDVPDLGTKVIVVTDNDPDLADRLARTLGEELFSFRGRTRPEFLSPEQALERAESSADGPVVIADVWDNPGGGVPGDSTVLLRAMLQRGVKNAALASIWDPIAVRTCISAGEGARLQLRFGGKMSAGSGEPLDAGVIVRGTRAAALQSFGDSVVPLGASVWIEVGGIDVILNTVRSQVFNPDIFSNFGIDPLSKSVLVVKSTNHFQEAFSHIASEILYVAIDGPYPNNPVTNPYRHLTRAIWPRVEDPHNAVD</sequence>
<keyword evidence="1" id="KW-0378">Hydrolase</keyword>
<dbReference type="InterPro" id="IPR015995">
    <property type="entry name" value="MlrC_N"/>
</dbReference>
<keyword evidence="1" id="KW-0479">Metal-binding</keyword>
<keyword evidence="1" id="KW-0645">Protease</keyword>
<comment type="cofactor">
    <cofactor evidence="1">
        <name>Zn(2+)</name>
        <dbReference type="ChEBI" id="CHEBI:29105"/>
    </cofactor>
    <text evidence="1">Binds 1 zinc ion per subunit.</text>
</comment>
<evidence type="ECO:0000313" key="4">
    <source>
        <dbReference type="EMBL" id="PWV98837.1"/>
    </source>
</evidence>
<feature type="domain" description="Microcystin LR degradation protein MlrC C-terminal" evidence="2">
    <location>
        <begin position="302"/>
        <end position="475"/>
    </location>
</feature>
<comment type="similarity">
    <text evidence="1">Belongs to the peptidase M81 family.</text>
</comment>
<dbReference type="InterPro" id="IPR009197">
    <property type="entry name" value="MlrC"/>
</dbReference>
<reference evidence="4 5" key="1">
    <citation type="submission" date="2018-05" db="EMBL/GenBank/DDBJ databases">
        <title>Genomic Encyclopedia of Type Strains, Phase IV (KMG-IV): sequencing the most valuable type-strain genomes for metagenomic binning, comparative biology and taxonomic classification.</title>
        <authorList>
            <person name="Goeker M."/>
        </authorList>
    </citation>
    <scope>NUCLEOTIDE SEQUENCE [LARGE SCALE GENOMIC DNA]</scope>
    <source>
        <strain evidence="4 5">DSM 16791</strain>
    </source>
</reference>
<evidence type="ECO:0000259" key="2">
    <source>
        <dbReference type="Pfam" id="PF07171"/>
    </source>
</evidence>
<comment type="function">
    <text evidence="1">Involved in peptidolytic degradation of cyclic heptapeptide hepatotoxin microcystin (MC).</text>
</comment>
<dbReference type="AlphaFoldDB" id="A0A317PI04"/>
<organism evidence="4 5">
    <name type="scientific">Hoeflea marina</name>
    <dbReference type="NCBI Taxonomy" id="274592"/>
    <lineage>
        <taxon>Bacteria</taxon>
        <taxon>Pseudomonadati</taxon>
        <taxon>Pseudomonadota</taxon>
        <taxon>Alphaproteobacteria</taxon>
        <taxon>Hyphomicrobiales</taxon>
        <taxon>Rhizobiaceae</taxon>
        <taxon>Hoeflea</taxon>
    </lineage>
</organism>
<dbReference type="OrthoDB" id="9782658at2"/>
<protein>
    <recommendedName>
        <fullName evidence="1">Microcystinase C</fullName>
        <shortName evidence="1">MlrC</shortName>
    </recommendedName>
</protein>
<gene>
    <name evidence="4" type="ORF">DFR52_104127</name>
</gene>
<dbReference type="Pfam" id="PF07171">
    <property type="entry name" value="MlrC_C"/>
    <property type="match status" value="1"/>
</dbReference>
<dbReference type="InterPro" id="IPR010799">
    <property type="entry name" value="MlrC_C"/>
</dbReference>
<accession>A0A317PI04</accession>
<dbReference type="PIRSF" id="PIRSF012702">
    <property type="entry name" value="UCP012702"/>
    <property type="match status" value="1"/>
</dbReference>
<dbReference type="EMBL" id="QGTR01000004">
    <property type="protein sequence ID" value="PWV98837.1"/>
    <property type="molecule type" value="Genomic_DNA"/>
</dbReference>
<keyword evidence="1" id="KW-0482">Metalloprotease</keyword>